<dbReference type="InterPro" id="IPR045595">
    <property type="entry name" value="SufBD_N"/>
</dbReference>
<dbReference type="PANTHER" id="PTHR30508">
    <property type="entry name" value="FES CLUSTER ASSEMBLY PROTEIN SUF"/>
    <property type="match status" value="1"/>
</dbReference>
<dbReference type="Pfam" id="PF19295">
    <property type="entry name" value="SufBD_N"/>
    <property type="match status" value="1"/>
</dbReference>
<feature type="domain" description="SUF system FeS cluster assembly SufBD core" evidence="2">
    <location>
        <begin position="202"/>
        <end position="436"/>
    </location>
</feature>
<reference evidence="4 5" key="1">
    <citation type="submission" date="2020-04" db="EMBL/GenBank/DDBJ databases">
        <authorList>
            <person name="Pajer P."/>
            <person name="Broz P."/>
        </authorList>
    </citation>
    <scope>NUCLEOTIDE SEQUENCE [LARGE SCALE GENOMIC DNA]</scope>
    <source>
        <strain evidence="5">NRL-ATB46093</strain>
    </source>
</reference>
<dbReference type="STRING" id="459472.SAMN04487975_106166"/>
<protein>
    <submittedName>
        <fullName evidence="4">Fe-S cluster assembly protein SufB</fullName>
    </submittedName>
</protein>
<dbReference type="RefSeq" id="WP_036808280.1">
    <property type="nucleotide sequence ID" value="NZ_CP051177.1"/>
</dbReference>
<dbReference type="Pfam" id="PF01458">
    <property type="entry name" value="SUFBD_core"/>
    <property type="match status" value="1"/>
</dbReference>
<dbReference type="InterPro" id="IPR037284">
    <property type="entry name" value="SUF_FeS_clus_asmbl_SufBD_sf"/>
</dbReference>
<evidence type="ECO:0000313" key="4">
    <source>
        <dbReference type="EMBL" id="QKX51476.1"/>
    </source>
</evidence>
<evidence type="ECO:0000313" key="5">
    <source>
        <dbReference type="Proteomes" id="UP000509222"/>
    </source>
</evidence>
<dbReference type="SUPFAM" id="SSF101960">
    <property type="entry name" value="Stabilizer of iron transporter SufD"/>
    <property type="match status" value="1"/>
</dbReference>
<dbReference type="PANTHER" id="PTHR30508:SF1">
    <property type="entry name" value="UPF0051 PROTEIN ABCI8, CHLOROPLASTIC-RELATED"/>
    <property type="match status" value="1"/>
</dbReference>
<dbReference type="NCBIfam" id="TIGR01980">
    <property type="entry name" value="sufB"/>
    <property type="match status" value="1"/>
</dbReference>
<dbReference type="EMBL" id="CP051177">
    <property type="protein sequence ID" value="QKX51476.1"/>
    <property type="molecule type" value="Genomic_DNA"/>
</dbReference>
<reference evidence="5" key="2">
    <citation type="submission" date="2020-06" db="EMBL/GenBank/DDBJ databases">
        <title>Isolation of Planomicrobium glaciei.</title>
        <authorList>
            <person name="Malisova L."/>
            <person name="Safrankova R."/>
            <person name="Jakubu V."/>
            <person name="Spanelova P."/>
        </authorList>
    </citation>
    <scope>NUCLEOTIDE SEQUENCE [LARGE SCALE GENOMIC DNA]</scope>
    <source>
        <strain evidence="5">NRL-ATB46093</strain>
    </source>
</reference>
<evidence type="ECO:0000256" key="1">
    <source>
        <dbReference type="ARBA" id="ARBA00043967"/>
    </source>
</evidence>
<proteinExistence type="inferred from homology"/>
<dbReference type="InterPro" id="IPR010231">
    <property type="entry name" value="SUF_FeS_clus_asmbl_SufB"/>
</dbReference>
<dbReference type="InterPro" id="IPR055346">
    <property type="entry name" value="Fe-S_cluster_assembly_SufBD"/>
</dbReference>
<dbReference type="OrthoDB" id="9803529at2"/>
<dbReference type="InterPro" id="IPR000825">
    <property type="entry name" value="SUF_FeS_clus_asmbl_SufBD_core"/>
</dbReference>
<evidence type="ECO:0000259" key="2">
    <source>
        <dbReference type="Pfam" id="PF01458"/>
    </source>
</evidence>
<sequence length="465" mass="52177">MAKKMPEIGDYKYGFHDKDVSVFRSKRGLTEDIVREISGIKNEPEWMLKSRLKALKLFYSMPMPQWGGDLGSLNFDEITYYVKPSEASQTSWDEVPDEIKATFDKLGIPEAEQKYLAGVSAQYESEVVYHNMKVELEDMGIVFKDTDAALRENEDLFREYWQTVIPAADNKFAALNTAVWSGGSFIYVPKGIKVESPLQAYFRINSENMGQFERTMIIVDEGASVHYVEGCTAPVYTTNSLHSAVVEIVVKKDAYCRYTTIQNWANNVYNLVTKRAFVDANGTMEWIDGNIGSKLTMKYPAVYLKGEGARGMTLSIAIAGKGQHQDAGAKMIHLAPNTSSSIVSKSISKQGGKVSYRGIVHFGRKADGARSNIECDTLIMDNQSTSDTIPYNEILNDNVSLEHEAKVSKVSEEQLFYLMSRGVSEQEATEMIVMGFIEPFTKELPMEYAVEMNRLIKFEMEGSIG</sequence>
<name>A0A1G8E5F2_9BACL</name>
<dbReference type="AlphaFoldDB" id="A0A1G8E5F2"/>
<dbReference type="GO" id="GO:0016226">
    <property type="term" value="P:iron-sulfur cluster assembly"/>
    <property type="evidence" value="ECO:0007669"/>
    <property type="project" value="InterPro"/>
</dbReference>
<accession>A0A1G8E5F2</accession>
<gene>
    <name evidence="4" type="primary">sufB</name>
    <name evidence="4" type="ORF">HF394_13315</name>
</gene>
<organism evidence="4 5">
    <name type="scientific">Planococcus glaciei</name>
    <dbReference type="NCBI Taxonomy" id="459472"/>
    <lineage>
        <taxon>Bacteria</taxon>
        <taxon>Bacillati</taxon>
        <taxon>Bacillota</taxon>
        <taxon>Bacilli</taxon>
        <taxon>Bacillales</taxon>
        <taxon>Caryophanaceae</taxon>
        <taxon>Planococcus</taxon>
    </lineage>
</organism>
<dbReference type="eggNOG" id="COG0719">
    <property type="taxonomic scope" value="Bacteria"/>
</dbReference>
<evidence type="ECO:0000259" key="3">
    <source>
        <dbReference type="Pfam" id="PF19295"/>
    </source>
</evidence>
<dbReference type="Proteomes" id="UP000509222">
    <property type="component" value="Chromosome"/>
</dbReference>
<feature type="domain" description="SUF system FeS cluster assembly SufBD N-terminal" evidence="3">
    <location>
        <begin position="137"/>
        <end position="199"/>
    </location>
</feature>
<keyword evidence="5" id="KW-1185">Reference proteome</keyword>
<comment type="similarity">
    <text evidence="1">Belongs to the iron-sulfur cluster assembly SufBD family.</text>
</comment>